<dbReference type="EMBL" id="ML996699">
    <property type="protein sequence ID" value="KAF2398634.1"/>
    <property type="molecule type" value="Genomic_DNA"/>
</dbReference>
<reference evidence="2" key="1">
    <citation type="journal article" date="2020" name="Stud. Mycol.">
        <title>101 Dothideomycetes genomes: a test case for predicting lifestyles and emergence of pathogens.</title>
        <authorList>
            <person name="Haridas S."/>
            <person name="Albert R."/>
            <person name="Binder M."/>
            <person name="Bloem J."/>
            <person name="Labutti K."/>
            <person name="Salamov A."/>
            <person name="Andreopoulos B."/>
            <person name="Baker S."/>
            <person name="Barry K."/>
            <person name="Bills G."/>
            <person name="Bluhm B."/>
            <person name="Cannon C."/>
            <person name="Castanera R."/>
            <person name="Culley D."/>
            <person name="Daum C."/>
            <person name="Ezra D."/>
            <person name="Gonzalez J."/>
            <person name="Henrissat B."/>
            <person name="Kuo A."/>
            <person name="Liang C."/>
            <person name="Lipzen A."/>
            <person name="Lutzoni F."/>
            <person name="Magnuson J."/>
            <person name="Mondo S."/>
            <person name="Nolan M."/>
            <person name="Ohm R."/>
            <person name="Pangilinan J."/>
            <person name="Park H.-J."/>
            <person name="Ramirez L."/>
            <person name="Alfaro M."/>
            <person name="Sun H."/>
            <person name="Tritt A."/>
            <person name="Yoshinaga Y."/>
            <person name="Zwiers L.-H."/>
            <person name="Turgeon B."/>
            <person name="Goodwin S."/>
            <person name="Spatafora J."/>
            <person name="Crous P."/>
            <person name="Grigoriev I."/>
        </authorList>
    </citation>
    <scope>NUCLEOTIDE SEQUENCE</scope>
    <source>
        <strain evidence="2">CBS 262.69</strain>
    </source>
</reference>
<sequence>MCGCAPRGWVAGCGGETRAMWRRVQQLEGEQRSRGLSDGEITLVQRSTSHDRQKRKNRSPSERKKGARANKHAQHVILNPVFIPRPKPPPTFPVLAPAPPG</sequence>
<organism evidence="2 3">
    <name type="scientific">Trichodelitschia bisporula</name>
    <dbReference type="NCBI Taxonomy" id="703511"/>
    <lineage>
        <taxon>Eukaryota</taxon>
        <taxon>Fungi</taxon>
        <taxon>Dikarya</taxon>
        <taxon>Ascomycota</taxon>
        <taxon>Pezizomycotina</taxon>
        <taxon>Dothideomycetes</taxon>
        <taxon>Dothideomycetes incertae sedis</taxon>
        <taxon>Phaeotrichales</taxon>
        <taxon>Phaeotrichaceae</taxon>
        <taxon>Trichodelitschia</taxon>
    </lineage>
</organism>
<evidence type="ECO:0000313" key="2">
    <source>
        <dbReference type="EMBL" id="KAF2398634.1"/>
    </source>
</evidence>
<feature type="compositionally biased region" description="Basic residues" evidence="1">
    <location>
        <begin position="65"/>
        <end position="74"/>
    </location>
</feature>
<protein>
    <submittedName>
        <fullName evidence="2">Uncharacterized protein</fullName>
    </submittedName>
</protein>
<proteinExistence type="predicted"/>
<gene>
    <name evidence="2" type="ORF">EJ06DRAFT_85953</name>
</gene>
<name>A0A6G1HRT8_9PEZI</name>
<dbReference type="AlphaFoldDB" id="A0A6G1HRT8"/>
<evidence type="ECO:0000313" key="3">
    <source>
        <dbReference type="Proteomes" id="UP000799640"/>
    </source>
</evidence>
<dbReference type="Proteomes" id="UP000799640">
    <property type="component" value="Unassembled WGS sequence"/>
</dbReference>
<keyword evidence="3" id="KW-1185">Reference proteome</keyword>
<accession>A0A6G1HRT8</accession>
<evidence type="ECO:0000256" key="1">
    <source>
        <dbReference type="SAM" id="MobiDB-lite"/>
    </source>
</evidence>
<feature type="compositionally biased region" description="Pro residues" evidence="1">
    <location>
        <begin position="83"/>
        <end position="101"/>
    </location>
</feature>
<feature type="region of interest" description="Disordered" evidence="1">
    <location>
        <begin position="28"/>
        <end position="101"/>
    </location>
</feature>